<dbReference type="OrthoDB" id="1936608at2759"/>
<name>A0A9D3VVI2_9ROSI</name>
<dbReference type="PANTHER" id="PTHR33116">
    <property type="entry name" value="REVERSE TRANSCRIPTASE ZINC-BINDING DOMAIN-CONTAINING PROTEIN-RELATED-RELATED"/>
    <property type="match status" value="1"/>
</dbReference>
<dbReference type="AlphaFoldDB" id="A0A9D3VVI2"/>
<proteinExistence type="predicted"/>
<keyword evidence="2" id="KW-1185">Reference proteome</keyword>
<accession>A0A9D3VVI2</accession>
<evidence type="ECO:0000313" key="1">
    <source>
        <dbReference type="EMBL" id="KAH1096796.1"/>
    </source>
</evidence>
<gene>
    <name evidence="1" type="ORF">J1N35_013717</name>
</gene>
<organism evidence="1 2">
    <name type="scientific">Gossypium stocksii</name>
    <dbReference type="NCBI Taxonomy" id="47602"/>
    <lineage>
        <taxon>Eukaryota</taxon>
        <taxon>Viridiplantae</taxon>
        <taxon>Streptophyta</taxon>
        <taxon>Embryophyta</taxon>
        <taxon>Tracheophyta</taxon>
        <taxon>Spermatophyta</taxon>
        <taxon>Magnoliopsida</taxon>
        <taxon>eudicotyledons</taxon>
        <taxon>Gunneridae</taxon>
        <taxon>Pentapetalae</taxon>
        <taxon>rosids</taxon>
        <taxon>malvids</taxon>
        <taxon>Malvales</taxon>
        <taxon>Malvaceae</taxon>
        <taxon>Malvoideae</taxon>
        <taxon>Gossypium</taxon>
    </lineage>
</organism>
<protein>
    <recommendedName>
        <fullName evidence="3">Reverse transcriptase</fullName>
    </recommendedName>
</protein>
<sequence length="267" mass="30904">MVISEGILKGVRASRRGPEASHLLFADECILFGEATRQGAIFLKDILKEYEQCSGQCVNFHKSVIFYSSNTTARDKEKISSLLSVRSSTNLEKYLGLSNVVGRRKKKAFQNLKDRIISRIDSWSTRLLSQWGKESIWAAKGILEKGVCWRVDADAEKILRIPLARTPHDDLLVWGGKYSGEFSISLSQRRLFCCRFWAIWGERNKKLHEKKNSTGQDIVNFINNYIEELNGIERKTLEKRNESRRWSYPPKEFIKINFDGTYDETFH</sequence>
<reference evidence="1 2" key="1">
    <citation type="journal article" date="2021" name="Plant Biotechnol. J.">
        <title>Multi-omics assisted identification of the key and species-specific regulatory components of drought-tolerant mechanisms in Gossypium stocksii.</title>
        <authorList>
            <person name="Yu D."/>
            <person name="Ke L."/>
            <person name="Zhang D."/>
            <person name="Wu Y."/>
            <person name="Sun Y."/>
            <person name="Mei J."/>
            <person name="Sun J."/>
            <person name="Sun Y."/>
        </authorList>
    </citation>
    <scope>NUCLEOTIDE SEQUENCE [LARGE SCALE GENOMIC DNA]</scope>
    <source>
        <strain evidence="2">cv. E1</strain>
        <tissue evidence="1">Leaf</tissue>
    </source>
</reference>
<comment type="caution">
    <text evidence="1">The sequence shown here is derived from an EMBL/GenBank/DDBJ whole genome shotgun (WGS) entry which is preliminary data.</text>
</comment>
<evidence type="ECO:0008006" key="3">
    <source>
        <dbReference type="Google" id="ProtNLM"/>
    </source>
</evidence>
<evidence type="ECO:0000313" key="2">
    <source>
        <dbReference type="Proteomes" id="UP000828251"/>
    </source>
</evidence>
<dbReference type="EMBL" id="JAIQCV010000005">
    <property type="protein sequence ID" value="KAH1096796.1"/>
    <property type="molecule type" value="Genomic_DNA"/>
</dbReference>
<dbReference type="PANTHER" id="PTHR33116:SF86">
    <property type="entry name" value="REVERSE TRANSCRIPTASE DOMAIN-CONTAINING PROTEIN"/>
    <property type="match status" value="1"/>
</dbReference>
<dbReference type="Proteomes" id="UP000828251">
    <property type="component" value="Unassembled WGS sequence"/>
</dbReference>